<dbReference type="Proteomes" id="UP000501130">
    <property type="component" value="Chromosome"/>
</dbReference>
<accession>A0ABX6N6X7</accession>
<dbReference type="EMBL" id="CP053084">
    <property type="protein sequence ID" value="QJR29781.1"/>
    <property type="molecule type" value="Genomic_DNA"/>
</dbReference>
<proteinExistence type="predicted"/>
<dbReference type="RefSeq" id="WP_171099333.1">
    <property type="nucleotide sequence ID" value="NZ_CP053084.1"/>
</dbReference>
<keyword evidence="2" id="KW-0413">Isomerase</keyword>
<name>A0ABX6N6X7_9BURK</name>
<dbReference type="Pfam" id="PF13145">
    <property type="entry name" value="Rotamase_2"/>
    <property type="match status" value="1"/>
</dbReference>
<sequence length="267" mass="29766">MKPSYSVLGFVAVAILIGILEWRSGEQAANNELVVTEAQRAFVREQVLQSGAQAMGTASYEQAMATYIDEEILYREGLKLGLEKDDLIVKRRVVQKMRFLLEDMTPIAPPTEAQLQTWLDQNAQRYQTEQTIVFDHHFFSRGKRGDEAIYQAGLARNDLLAGQQIISDPFPLQTGSELLSRERITKEFGVATSDTIFDLPLGEWSQAVQSPLGVHLFKVHQKNAGRTMTLEEAGNQLRSDLIAAQREAVNDAGLAALRATYTIKEAP</sequence>
<evidence type="ECO:0000313" key="2">
    <source>
        <dbReference type="EMBL" id="QJR29781.1"/>
    </source>
</evidence>
<keyword evidence="3" id="KW-1185">Reference proteome</keyword>
<evidence type="ECO:0000313" key="3">
    <source>
        <dbReference type="Proteomes" id="UP000501130"/>
    </source>
</evidence>
<dbReference type="GO" id="GO:0016853">
    <property type="term" value="F:isomerase activity"/>
    <property type="evidence" value="ECO:0007669"/>
    <property type="project" value="UniProtKB-KW"/>
</dbReference>
<dbReference type="InterPro" id="IPR046357">
    <property type="entry name" value="PPIase_dom_sf"/>
</dbReference>
<dbReference type="InterPro" id="IPR000297">
    <property type="entry name" value="PPIase_PpiC"/>
</dbReference>
<organism evidence="2 3">
    <name type="scientific">Limnobacter profundi</name>
    <dbReference type="NCBI Taxonomy" id="2732163"/>
    <lineage>
        <taxon>Bacteria</taxon>
        <taxon>Pseudomonadati</taxon>
        <taxon>Pseudomonadota</taxon>
        <taxon>Betaproteobacteria</taxon>
        <taxon>Burkholderiales</taxon>
        <taxon>Burkholderiaceae</taxon>
        <taxon>Limnobacter</taxon>
    </lineage>
</organism>
<feature type="domain" description="PpiC" evidence="1">
    <location>
        <begin position="110"/>
        <end position="233"/>
    </location>
</feature>
<protein>
    <submittedName>
        <fullName evidence="2">Peptidyl-prolyl cis-trans isomerase</fullName>
    </submittedName>
</protein>
<gene>
    <name evidence="2" type="ORF">HKT17_08680</name>
</gene>
<dbReference type="Gene3D" id="3.10.50.40">
    <property type="match status" value="1"/>
</dbReference>
<evidence type="ECO:0000259" key="1">
    <source>
        <dbReference type="Pfam" id="PF13145"/>
    </source>
</evidence>
<reference evidence="2 3" key="1">
    <citation type="submission" date="2020-05" db="EMBL/GenBank/DDBJ databases">
        <title>Compete genome of Limnobacter sp. SAORIC-580.</title>
        <authorList>
            <person name="Song J."/>
            <person name="Cho J.-C."/>
        </authorList>
    </citation>
    <scope>NUCLEOTIDE SEQUENCE [LARGE SCALE GENOMIC DNA]</scope>
    <source>
        <strain evidence="2 3">SAORIC-580</strain>
    </source>
</reference>